<name>B9RUU5_RICCO</name>
<evidence type="ECO:0000256" key="3">
    <source>
        <dbReference type="ARBA" id="ARBA00022448"/>
    </source>
</evidence>
<evidence type="ECO:0000313" key="11">
    <source>
        <dbReference type="Proteomes" id="UP000008311"/>
    </source>
</evidence>
<feature type="transmembrane region" description="Helical" evidence="9">
    <location>
        <begin position="190"/>
        <end position="209"/>
    </location>
</feature>
<keyword evidence="4 9" id="KW-0762">Sugar transport</keyword>
<dbReference type="OMA" id="LGAHTHK"/>
<dbReference type="Proteomes" id="UP000008311">
    <property type="component" value="Unassembled WGS sequence"/>
</dbReference>
<feature type="transmembrane region" description="Helical" evidence="9">
    <location>
        <begin position="162"/>
        <end position="184"/>
    </location>
</feature>
<dbReference type="GO" id="GO:0008643">
    <property type="term" value="P:carbohydrate transport"/>
    <property type="evidence" value="ECO:0000318"/>
    <property type="project" value="GO_Central"/>
</dbReference>
<keyword evidence="8 9" id="KW-0472">Membrane</keyword>
<comment type="similarity">
    <text evidence="2 9">Belongs to the SWEET sugar transporter family.</text>
</comment>
<dbReference type="GO" id="GO:0005886">
    <property type="term" value="C:plasma membrane"/>
    <property type="evidence" value="ECO:0007669"/>
    <property type="project" value="UniProtKB-SubCell"/>
</dbReference>
<dbReference type="InterPro" id="IPR004316">
    <property type="entry name" value="SWEET_rpt"/>
</dbReference>
<dbReference type="GO" id="GO:0051119">
    <property type="term" value="F:sugar transmembrane transporter activity"/>
    <property type="evidence" value="ECO:0000318"/>
    <property type="project" value="GO_Central"/>
</dbReference>
<evidence type="ECO:0000256" key="8">
    <source>
        <dbReference type="ARBA" id="ARBA00023136"/>
    </source>
</evidence>
<dbReference type="Pfam" id="PF03083">
    <property type="entry name" value="MtN3_slv"/>
    <property type="match status" value="2"/>
</dbReference>
<evidence type="ECO:0000256" key="1">
    <source>
        <dbReference type="ARBA" id="ARBA00004127"/>
    </source>
</evidence>
<proteinExistence type="inferred from homology"/>
<evidence type="ECO:0000256" key="6">
    <source>
        <dbReference type="ARBA" id="ARBA00022737"/>
    </source>
</evidence>
<dbReference type="Gene3D" id="1.20.1280.290">
    <property type="match status" value="2"/>
</dbReference>
<dbReference type="FunFam" id="1.20.1280.290:FF:000002">
    <property type="entry name" value="Bidirectional sugar transporter SWEET"/>
    <property type="match status" value="1"/>
</dbReference>
<accession>B9RUU5</accession>
<evidence type="ECO:0000256" key="7">
    <source>
        <dbReference type="ARBA" id="ARBA00022989"/>
    </source>
</evidence>
<feature type="transmembrane region" description="Helical" evidence="9">
    <location>
        <begin position="41"/>
        <end position="61"/>
    </location>
</feature>
<reference evidence="11" key="1">
    <citation type="journal article" date="2010" name="Nat. Biotechnol.">
        <title>Draft genome sequence of the oilseed species Ricinus communis.</title>
        <authorList>
            <person name="Chan A.P."/>
            <person name="Crabtree J."/>
            <person name="Zhao Q."/>
            <person name="Lorenzi H."/>
            <person name="Orvis J."/>
            <person name="Puiu D."/>
            <person name="Melake-Berhan A."/>
            <person name="Jones K.M."/>
            <person name="Redman J."/>
            <person name="Chen G."/>
            <person name="Cahoon E.B."/>
            <person name="Gedil M."/>
            <person name="Stanke M."/>
            <person name="Haas B.J."/>
            <person name="Wortman J.R."/>
            <person name="Fraser-Liggett C.M."/>
            <person name="Ravel J."/>
            <person name="Rabinowicz P.D."/>
        </authorList>
    </citation>
    <scope>NUCLEOTIDE SEQUENCE [LARGE SCALE GENOMIC DNA]</scope>
    <source>
        <strain evidence="11">cv. Hale</strain>
    </source>
</reference>
<dbReference type="OrthoDB" id="409725at2759"/>
<keyword evidence="3 9" id="KW-0813">Transport</keyword>
<dbReference type="AlphaFoldDB" id="B9RUU5"/>
<sequence>MVNARTIVGIVGNIISFCLFLSPLPTFYRIIKKKDVEEFQFYPYVATVLNCMLWMFYGLPIVKEDSLLVVTINSIGLVIELVYLGIYCFYDNQNKGRKKVGLCLLGEVGFMAVIIAIAMLAFHKLKYRSLFVGVFCDILNVMMYSSPLLIMKKVIMTKSVEYMPFPLSLAGFLNGACWTAFAIIKLDLFILISNGLGTLAGAFQLIIFFRYYRWCAPKQTDDDDIVKPSEIQLSGANAASRV</sequence>
<evidence type="ECO:0000256" key="9">
    <source>
        <dbReference type="RuleBase" id="RU910715"/>
    </source>
</evidence>
<feature type="transmembrane region" description="Helical" evidence="9">
    <location>
        <begin position="129"/>
        <end position="150"/>
    </location>
</feature>
<dbReference type="InterPro" id="IPR047664">
    <property type="entry name" value="SWEET"/>
</dbReference>
<dbReference type="KEGG" id="rcu:8269317"/>
<organism evidence="10 11">
    <name type="scientific">Ricinus communis</name>
    <name type="common">Castor bean</name>
    <dbReference type="NCBI Taxonomy" id="3988"/>
    <lineage>
        <taxon>Eukaryota</taxon>
        <taxon>Viridiplantae</taxon>
        <taxon>Streptophyta</taxon>
        <taxon>Embryophyta</taxon>
        <taxon>Tracheophyta</taxon>
        <taxon>Spermatophyta</taxon>
        <taxon>Magnoliopsida</taxon>
        <taxon>eudicotyledons</taxon>
        <taxon>Gunneridae</taxon>
        <taxon>Pentapetalae</taxon>
        <taxon>rosids</taxon>
        <taxon>fabids</taxon>
        <taxon>Malpighiales</taxon>
        <taxon>Euphorbiaceae</taxon>
        <taxon>Acalyphoideae</taxon>
        <taxon>Acalypheae</taxon>
        <taxon>Ricinus</taxon>
    </lineage>
</organism>
<dbReference type="EMBL" id="EQ973817">
    <property type="protein sequence ID" value="EEF44888.1"/>
    <property type="molecule type" value="Genomic_DNA"/>
</dbReference>
<gene>
    <name evidence="10" type="ORF">RCOM_0850720</name>
</gene>
<protein>
    <recommendedName>
        <fullName evidence="9">Bidirectional sugar transporter SWEET</fullName>
    </recommendedName>
</protein>
<dbReference type="GO" id="GO:0051260">
    <property type="term" value="P:protein homooligomerization"/>
    <property type="evidence" value="ECO:0007669"/>
    <property type="project" value="UniProtKB-ARBA"/>
</dbReference>
<dbReference type="FunFam" id="1.20.1280.290:FF:000001">
    <property type="entry name" value="Bidirectional sugar transporter SWEET"/>
    <property type="match status" value="1"/>
</dbReference>
<dbReference type="eggNOG" id="KOG1623">
    <property type="taxonomic scope" value="Eukaryota"/>
</dbReference>
<evidence type="ECO:0000313" key="10">
    <source>
        <dbReference type="EMBL" id="EEF44888.1"/>
    </source>
</evidence>
<keyword evidence="11" id="KW-1185">Reference proteome</keyword>
<evidence type="ECO:0000256" key="5">
    <source>
        <dbReference type="ARBA" id="ARBA00022692"/>
    </source>
</evidence>
<dbReference type="InParanoid" id="B9RUU5"/>
<dbReference type="PANTHER" id="PTHR10791:SF236">
    <property type="entry name" value="BIDIRECTIONAL SUGAR TRANSPORTER SWEET8"/>
    <property type="match status" value="1"/>
</dbReference>
<keyword evidence="6" id="KW-0677">Repeat</keyword>
<evidence type="ECO:0000256" key="4">
    <source>
        <dbReference type="ARBA" id="ARBA00022597"/>
    </source>
</evidence>
<dbReference type="PANTHER" id="PTHR10791">
    <property type="entry name" value="RAG1-ACTIVATING PROTEIN 1"/>
    <property type="match status" value="1"/>
</dbReference>
<feature type="transmembrane region" description="Helical" evidence="9">
    <location>
        <begin position="6"/>
        <end position="29"/>
    </location>
</feature>
<keyword evidence="5 9" id="KW-0812">Transmembrane</keyword>
<feature type="transmembrane region" description="Helical" evidence="9">
    <location>
        <begin position="67"/>
        <end position="90"/>
    </location>
</feature>
<dbReference type="GO" id="GO:0012505">
    <property type="term" value="C:endomembrane system"/>
    <property type="evidence" value="ECO:0007669"/>
    <property type="project" value="UniProtKB-SubCell"/>
</dbReference>
<evidence type="ECO:0000256" key="2">
    <source>
        <dbReference type="ARBA" id="ARBA00007809"/>
    </source>
</evidence>
<keyword evidence="7 9" id="KW-1133">Transmembrane helix</keyword>
<dbReference type="GO" id="GO:0016020">
    <property type="term" value="C:membrane"/>
    <property type="evidence" value="ECO:0000318"/>
    <property type="project" value="GO_Central"/>
</dbReference>
<comment type="subcellular location">
    <subcellularLocation>
        <location evidence="9">Cell membrane</location>
        <topology evidence="9">Multi-pass membrane protein</topology>
    </subcellularLocation>
    <subcellularLocation>
        <location evidence="1">Endomembrane system</location>
        <topology evidence="1">Multi-pass membrane protein</topology>
    </subcellularLocation>
</comment>
<comment type="function">
    <text evidence="9">Mediates both low-affinity uptake and efflux of sugar across the membrane.</text>
</comment>
<feature type="transmembrane region" description="Helical" evidence="9">
    <location>
        <begin position="102"/>
        <end position="123"/>
    </location>
</feature>